<sequence length="243" mass="28501">MTLSKKELEIFNRDGFLLLRGFLAKEETQKILEVAQKEMVLKNEPIESEGEYLEDSSREDTLRRLRQVYQRDKVFSNWMKNPEIKPILNQVLGEAPIITLAHHNSIMTKMPNNLSSQTDWHQDIRYWHFNGDNLVSVWLALDYEHKDNGVLEFIPESHKREFGKESFDEKLYFLDNDINRKLIDKRVSFELNSGDVVLFHAKTLHRADPNHTDKPKISFVYTVRGETTTPIKGTRSDAQEIKL</sequence>
<keyword evidence="1" id="KW-0223">Dioxygenase</keyword>
<dbReference type="SUPFAM" id="SSF51197">
    <property type="entry name" value="Clavaminate synthase-like"/>
    <property type="match status" value="1"/>
</dbReference>
<dbReference type="InterPro" id="IPR008775">
    <property type="entry name" value="Phytyl_CoA_dOase-like"/>
</dbReference>
<gene>
    <name evidence="1" type="ORF">MNB_SV-15-539</name>
</gene>
<keyword evidence="1" id="KW-0560">Oxidoreductase</keyword>
<reference evidence="1" key="1">
    <citation type="submission" date="2016-10" db="EMBL/GenBank/DDBJ databases">
        <authorList>
            <person name="de Groot N.N."/>
        </authorList>
    </citation>
    <scope>NUCLEOTIDE SEQUENCE</scope>
</reference>
<dbReference type="Pfam" id="PF05721">
    <property type="entry name" value="PhyH"/>
    <property type="match status" value="1"/>
</dbReference>
<dbReference type="AlphaFoldDB" id="A0A1W1EJ48"/>
<dbReference type="PANTHER" id="PTHR20883:SF46">
    <property type="entry name" value="PHYTANOYL-COA HYDROXYLASE"/>
    <property type="match status" value="1"/>
</dbReference>
<dbReference type="EMBL" id="FRYL01000021">
    <property type="protein sequence ID" value="SHO80889.1"/>
    <property type="molecule type" value="Genomic_DNA"/>
</dbReference>
<name>A0A1W1EJ48_9ZZZZ</name>
<proteinExistence type="predicted"/>
<evidence type="ECO:0000313" key="1">
    <source>
        <dbReference type="EMBL" id="SHO80889.1"/>
    </source>
</evidence>
<dbReference type="PANTHER" id="PTHR20883">
    <property type="entry name" value="PHYTANOYL-COA DIOXYGENASE DOMAIN CONTAINING 1"/>
    <property type="match status" value="1"/>
</dbReference>
<dbReference type="Gene3D" id="2.60.120.620">
    <property type="entry name" value="q2cbj1_9rhob like domain"/>
    <property type="match status" value="1"/>
</dbReference>
<organism evidence="1">
    <name type="scientific">hydrothermal vent metagenome</name>
    <dbReference type="NCBI Taxonomy" id="652676"/>
    <lineage>
        <taxon>unclassified sequences</taxon>
        <taxon>metagenomes</taxon>
        <taxon>ecological metagenomes</taxon>
    </lineage>
</organism>
<protein>
    <submittedName>
        <fullName evidence="1">Phytanoyl-CoA dioxygenase</fullName>
    </submittedName>
</protein>
<accession>A0A1W1EJ48</accession>
<dbReference type="GO" id="GO:0051213">
    <property type="term" value="F:dioxygenase activity"/>
    <property type="evidence" value="ECO:0007669"/>
    <property type="project" value="UniProtKB-KW"/>
</dbReference>